<dbReference type="SUPFAM" id="SSF81383">
    <property type="entry name" value="F-box domain"/>
    <property type="match status" value="1"/>
</dbReference>
<feature type="domain" description="F-box" evidence="1">
    <location>
        <begin position="47"/>
        <end position="102"/>
    </location>
</feature>
<keyword evidence="3" id="KW-1185">Reference proteome</keyword>
<gene>
    <name evidence="2" type="ORF">MVEN_02009100</name>
</gene>
<dbReference type="AlphaFoldDB" id="A0A8H6XC85"/>
<dbReference type="Pfam" id="PF12937">
    <property type="entry name" value="F-box-like"/>
    <property type="match status" value="1"/>
</dbReference>
<accession>A0A8H6XC85</accession>
<proteinExistence type="predicted"/>
<protein>
    <recommendedName>
        <fullName evidence="1">F-box domain-containing protein</fullName>
    </recommendedName>
</protein>
<name>A0A8H6XC85_9AGAR</name>
<dbReference type="InterPro" id="IPR036047">
    <property type="entry name" value="F-box-like_dom_sf"/>
</dbReference>
<dbReference type="InterPro" id="IPR001810">
    <property type="entry name" value="F-box_dom"/>
</dbReference>
<comment type="caution">
    <text evidence="2">The sequence shown here is derived from an EMBL/GenBank/DDBJ whole genome shotgun (WGS) entry which is preliminary data.</text>
</comment>
<dbReference type="EMBL" id="JACAZI010000021">
    <property type="protein sequence ID" value="KAF7337861.1"/>
    <property type="molecule type" value="Genomic_DNA"/>
</dbReference>
<organism evidence="2 3">
    <name type="scientific">Mycena venus</name>
    <dbReference type="NCBI Taxonomy" id="2733690"/>
    <lineage>
        <taxon>Eukaryota</taxon>
        <taxon>Fungi</taxon>
        <taxon>Dikarya</taxon>
        <taxon>Basidiomycota</taxon>
        <taxon>Agaricomycotina</taxon>
        <taxon>Agaricomycetes</taxon>
        <taxon>Agaricomycetidae</taxon>
        <taxon>Agaricales</taxon>
        <taxon>Marasmiineae</taxon>
        <taxon>Mycenaceae</taxon>
        <taxon>Mycena</taxon>
    </lineage>
</organism>
<dbReference type="Proteomes" id="UP000620124">
    <property type="component" value="Unassembled WGS sequence"/>
</dbReference>
<evidence type="ECO:0000313" key="2">
    <source>
        <dbReference type="EMBL" id="KAF7337861.1"/>
    </source>
</evidence>
<dbReference type="Gene3D" id="1.20.1280.50">
    <property type="match status" value="1"/>
</dbReference>
<evidence type="ECO:0000259" key="1">
    <source>
        <dbReference type="Pfam" id="PF12937"/>
    </source>
</evidence>
<reference evidence="2" key="1">
    <citation type="submission" date="2020-05" db="EMBL/GenBank/DDBJ databases">
        <title>Mycena genomes resolve the evolution of fungal bioluminescence.</title>
        <authorList>
            <person name="Tsai I.J."/>
        </authorList>
    </citation>
    <scope>NUCLEOTIDE SEQUENCE</scope>
    <source>
        <strain evidence="2">CCC161011</strain>
    </source>
</reference>
<sequence length="143" mass="16512">MPMSRSQSSWALGHLSNRQEVVYETQNILVKDRDGRLRFTRFTRLDSRLPPELVVLIFLYCLPDDEFVTPSLTTAPLLLSVVCRRWREIAFSTPKLWSSLSLEFTAMRERRKEAMEPSDFLWDVALKSAGCTLVAARRRSGAF</sequence>
<evidence type="ECO:0000313" key="3">
    <source>
        <dbReference type="Proteomes" id="UP000620124"/>
    </source>
</evidence>
<dbReference type="OrthoDB" id="2269034at2759"/>